<dbReference type="STRING" id="1941349.STSP1_00699"/>
<organism evidence="2 3">
    <name type="scientific">Sedimentisphaera salicampi</name>
    <dbReference type="NCBI Taxonomy" id="1941349"/>
    <lineage>
        <taxon>Bacteria</taxon>
        <taxon>Pseudomonadati</taxon>
        <taxon>Planctomycetota</taxon>
        <taxon>Phycisphaerae</taxon>
        <taxon>Sedimentisphaerales</taxon>
        <taxon>Sedimentisphaeraceae</taxon>
        <taxon>Sedimentisphaera</taxon>
    </lineage>
</organism>
<evidence type="ECO:0000313" key="2">
    <source>
        <dbReference type="EMBL" id="ARN56321.1"/>
    </source>
</evidence>
<evidence type="ECO:0000313" key="3">
    <source>
        <dbReference type="Proteomes" id="UP000193334"/>
    </source>
</evidence>
<protein>
    <submittedName>
        <fullName evidence="2">Uncharacterized protein</fullName>
    </submittedName>
</protein>
<proteinExistence type="predicted"/>
<name>A0A1W6LKL2_9BACT</name>
<sequence length="363" mass="42737">MPPFEAKRSYRDRGTANIPLRQQAEAGMKAKPSYLLEYLHNTVTENNIYEVAKCNCRCWFCPDCCITEGYKLRARLIPILKTFKGLIMETLTVDPELFSNPKDAYLYVMENRCVSVTTQDLYRWGYLATRRYFYVIEWQKDTQMPHFHVLYDSKYISWNAILYSWGKHRPKDAGEVKENRPRFGTVLHSAPNFKDPAYAGRYATKYLIKTPKEGFPEWVLDMGKERRIRRYSASRGFWGETSSKSNNDNKDKRKNQQKSYRERINGCGQTVNFFQLLVTTDIKTGEVEQNRKWLGQLDIQSKNLIPKINDNGNPKRNRRIFCAENFNAALTQLSTISQKKLGIIRKYKTFHWREVDEQKATNY</sequence>
<dbReference type="AlphaFoldDB" id="A0A1W6LKL2"/>
<dbReference type="EMBL" id="CP021023">
    <property type="protein sequence ID" value="ARN56321.1"/>
    <property type="molecule type" value="Genomic_DNA"/>
</dbReference>
<keyword evidence="3" id="KW-1185">Reference proteome</keyword>
<dbReference type="KEGG" id="pbp:STSP1_00699"/>
<evidence type="ECO:0000256" key="1">
    <source>
        <dbReference type="SAM" id="MobiDB-lite"/>
    </source>
</evidence>
<gene>
    <name evidence="2" type="ORF">STSP1_00699</name>
</gene>
<dbReference type="Proteomes" id="UP000193334">
    <property type="component" value="Chromosome"/>
</dbReference>
<accession>A0A1W6LKL2</accession>
<feature type="region of interest" description="Disordered" evidence="1">
    <location>
        <begin position="239"/>
        <end position="259"/>
    </location>
</feature>
<reference evidence="3" key="1">
    <citation type="submission" date="2017-04" db="EMBL/GenBank/DDBJ databases">
        <title>Comparative genomics and description of representatives of a novel lineage of planctomycetes thriving in anoxic sediments.</title>
        <authorList>
            <person name="Spring S."/>
            <person name="Bunk B."/>
            <person name="Sproer C."/>
        </authorList>
    </citation>
    <scope>NUCLEOTIDE SEQUENCE [LARGE SCALE GENOMIC DNA]</scope>
    <source>
        <strain evidence="3">ST-PulAB-D4</strain>
    </source>
</reference>